<sequence length="124" mass="15163">MALELKATDHSYYCSENNYYVSGYENHGRCDYETWADFKEEWLDSDDSLDDDYNHVFRFDIKESEENLGDFSLWLFFMLQRKGIFRPVWVKHIFAEDIPEIDNFLQDRWEYMKGQWKEISKEVV</sequence>
<organism evidence="1 2">
    <name type="scientific">[Clostridium] leptum CAG:27</name>
    <dbReference type="NCBI Taxonomy" id="1263068"/>
    <lineage>
        <taxon>Bacteria</taxon>
        <taxon>Bacillati</taxon>
        <taxon>Bacillota</taxon>
        <taxon>Clostridia</taxon>
        <taxon>Eubacteriales</taxon>
        <taxon>Oscillospiraceae</taxon>
        <taxon>Oscillospiraceae incertae sedis</taxon>
    </lineage>
</organism>
<proteinExistence type="predicted"/>
<dbReference type="EMBL" id="CBEP010000091">
    <property type="protein sequence ID" value="CDC05052.1"/>
    <property type="molecule type" value="Genomic_DNA"/>
</dbReference>
<accession>R6P549</accession>
<protein>
    <submittedName>
        <fullName evidence="1">Uncharacterized protein</fullName>
    </submittedName>
</protein>
<reference evidence="1" key="1">
    <citation type="submission" date="2012-11" db="EMBL/GenBank/DDBJ databases">
        <title>Dependencies among metagenomic species, viruses, plasmids and units of genetic variation.</title>
        <authorList>
            <person name="Nielsen H.B."/>
            <person name="Almeida M."/>
            <person name="Juncker A.S."/>
            <person name="Rasmussen S."/>
            <person name="Li J."/>
            <person name="Sunagawa S."/>
            <person name="Plichta D."/>
            <person name="Gautier L."/>
            <person name="Le Chatelier E."/>
            <person name="Peletier E."/>
            <person name="Bonde I."/>
            <person name="Nielsen T."/>
            <person name="Manichanh C."/>
            <person name="Arumugam M."/>
            <person name="Batto J."/>
            <person name="Santos M.B.Q.D."/>
            <person name="Blom N."/>
            <person name="Borruel N."/>
            <person name="Burgdorf K.S."/>
            <person name="Boumezbeur F."/>
            <person name="Casellas F."/>
            <person name="Dore J."/>
            <person name="Guarner F."/>
            <person name="Hansen T."/>
            <person name="Hildebrand F."/>
            <person name="Kaas R.S."/>
            <person name="Kennedy S."/>
            <person name="Kristiansen K."/>
            <person name="Kultima J.R."/>
            <person name="Leonard P."/>
            <person name="Levenez F."/>
            <person name="Lund O."/>
            <person name="Moumen B."/>
            <person name="Le Paslier D."/>
            <person name="Pons N."/>
            <person name="Pedersen O."/>
            <person name="Prifti E."/>
            <person name="Qin J."/>
            <person name="Raes J."/>
            <person name="Tap J."/>
            <person name="Tims S."/>
            <person name="Ussery D.W."/>
            <person name="Yamada T."/>
            <person name="MetaHit consortium"/>
            <person name="Renault P."/>
            <person name="Sicheritz-Ponten T."/>
            <person name="Bork P."/>
            <person name="Wang J."/>
            <person name="Brunak S."/>
            <person name="Ehrlich S.D."/>
        </authorList>
    </citation>
    <scope>NUCLEOTIDE SEQUENCE [LARGE SCALE GENOMIC DNA]</scope>
</reference>
<name>R6P549_9FIRM</name>
<dbReference type="AlphaFoldDB" id="R6P549"/>
<evidence type="ECO:0000313" key="1">
    <source>
        <dbReference type="EMBL" id="CDC05052.1"/>
    </source>
</evidence>
<comment type="caution">
    <text evidence="1">The sequence shown here is derived from an EMBL/GenBank/DDBJ whole genome shotgun (WGS) entry which is preliminary data.</text>
</comment>
<evidence type="ECO:0000313" key="2">
    <source>
        <dbReference type="Proteomes" id="UP000018168"/>
    </source>
</evidence>
<dbReference type="Proteomes" id="UP000018168">
    <property type="component" value="Unassembled WGS sequence"/>
</dbReference>
<gene>
    <name evidence="1" type="ORF">BN578_00584</name>
</gene>